<organism evidence="1 2">
    <name type="scientific">Trichuris muris</name>
    <name type="common">Mouse whipworm</name>
    <dbReference type="NCBI Taxonomy" id="70415"/>
    <lineage>
        <taxon>Eukaryota</taxon>
        <taxon>Metazoa</taxon>
        <taxon>Ecdysozoa</taxon>
        <taxon>Nematoda</taxon>
        <taxon>Enoplea</taxon>
        <taxon>Dorylaimia</taxon>
        <taxon>Trichinellida</taxon>
        <taxon>Trichuridae</taxon>
        <taxon>Trichuris</taxon>
    </lineage>
</organism>
<dbReference type="AlphaFoldDB" id="A0A5S6QSW0"/>
<keyword evidence="1" id="KW-1185">Reference proteome</keyword>
<protein>
    <submittedName>
        <fullName evidence="2">MULE transposase domain-containing protein</fullName>
    </submittedName>
</protein>
<proteinExistence type="predicted"/>
<dbReference type="STRING" id="70415.A0A5S6QSW0"/>
<reference evidence="2" key="1">
    <citation type="submission" date="2019-12" db="UniProtKB">
        <authorList>
            <consortium name="WormBaseParasite"/>
        </authorList>
    </citation>
    <scope>IDENTIFICATION</scope>
</reference>
<evidence type="ECO:0000313" key="1">
    <source>
        <dbReference type="Proteomes" id="UP000046395"/>
    </source>
</evidence>
<accession>A0A5S6QSW0</accession>
<sequence length="161" mass="18873">MADPEEIPEACDEIKENISIEAAELAEWFDTTFVRGKVGRRLRNGTCLRSPSMFPTNLWSVRHYVLNGFPRTQNNVEAWHSRWENLDGRAHVGVHRIIDEIRNEQRIVENHCERIRCGEQAIKRRQGRIRREEKLEEIINDRVSHPAIMDYLIATAFNLPT</sequence>
<name>A0A5S6QSW0_TRIMR</name>
<evidence type="ECO:0000313" key="2">
    <source>
        <dbReference type="WBParaSite" id="TMUE_2000009987.1"/>
    </source>
</evidence>
<dbReference type="WBParaSite" id="TMUE_2000009987.1">
    <property type="protein sequence ID" value="TMUE_2000009987.1"/>
    <property type="gene ID" value="WBGene00300797"/>
</dbReference>
<dbReference type="Proteomes" id="UP000046395">
    <property type="component" value="Unassembled WGS sequence"/>
</dbReference>